<keyword evidence="1" id="KW-0472">Membrane</keyword>
<dbReference type="AlphaFoldDB" id="W4L2M0"/>
<proteinExistence type="predicted"/>
<keyword evidence="3" id="KW-1185">Reference proteome</keyword>
<keyword evidence="1" id="KW-0812">Transmembrane</keyword>
<protein>
    <recommendedName>
        <fullName evidence="4">Major facilitator superfamily (MFS) profile domain-containing protein</fullName>
    </recommendedName>
</protein>
<comment type="caution">
    <text evidence="2">The sequence shown here is derived from an EMBL/GenBank/DDBJ whole genome shotgun (WGS) entry which is preliminary data.</text>
</comment>
<evidence type="ECO:0000313" key="2">
    <source>
        <dbReference type="EMBL" id="ETW92164.1"/>
    </source>
</evidence>
<feature type="transmembrane region" description="Helical" evidence="1">
    <location>
        <begin position="20"/>
        <end position="46"/>
    </location>
</feature>
<dbReference type="Proteomes" id="UP000019140">
    <property type="component" value="Unassembled WGS sequence"/>
</dbReference>
<accession>W4L2M0</accession>
<reference evidence="2 3" key="1">
    <citation type="journal article" date="2014" name="Nature">
        <title>An environmental bacterial taxon with a large and distinct metabolic repertoire.</title>
        <authorList>
            <person name="Wilson M.C."/>
            <person name="Mori T."/>
            <person name="Ruckert C."/>
            <person name="Uria A.R."/>
            <person name="Helf M.J."/>
            <person name="Takada K."/>
            <person name="Gernert C."/>
            <person name="Steffens U.A."/>
            <person name="Heycke N."/>
            <person name="Schmitt S."/>
            <person name="Rinke C."/>
            <person name="Helfrich E.J."/>
            <person name="Brachmann A.O."/>
            <person name="Gurgui C."/>
            <person name="Wakimoto T."/>
            <person name="Kracht M."/>
            <person name="Crusemann M."/>
            <person name="Hentschel U."/>
            <person name="Abe I."/>
            <person name="Matsunaga S."/>
            <person name="Kalinowski J."/>
            <person name="Takeyama H."/>
            <person name="Piel J."/>
        </authorList>
    </citation>
    <scope>NUCLEOTIDE SEQUENCE [LARGE SCALE GENOMIC DNA]</scope>
    <source>
        <strain evidence="3">TSY2</strain>
    </source>
</reference>
<evidence type="ECO:0008006" key="4">
    <source>
        <dbReference type="Google" id="ProtNLM"/>
    </source>
</evidence>
<dbReference type="EMBL" id="AZHX01003044">
    <property type="protein sequence ID" value="ETW92164.1"/>
    <property type="molecule type" value="Genomic_DNA"/>
</dbReference>
<evidence type="ECO:0000313" key="3">
    <source>
        <dbReference type="Proteomes" id="UP000019140"/>
    </source>
</evidence>
<organism evidence="2 3">
    <name type="scientific">Candidatus Entotheonella gemina</name>
    <dbReference type="NCBI Taxonomy" id="1429439"/>
    <lineage>
        <taxon>Bacteria</taxon>
        <taxon>Pseudomonadati</taxon>
        <taxon>Nitrospinota/Tectimicrobiota group</taxon>
        <taxon>Candidatus Tectimicrobiota</taxon>
        <taxon>Candidatus Entotheonellia</taxon>
        <taxon>Candidatus Entotheonellales</taxon>
        <taxon>Candidatus Entotheonellaceae</taxon>
        <taxon>Candidatus Entotheonella</taxon>
    </lineage>
</organism>
<gene>
    <name evidence="2" type="ORF">ETSY2_54305</name>
</gene>
<name>W4L2M0_9BACT</name>
<dbReference type="HOGENOM" id="CLU_2804437_0_0_7"/>
<sequence length="67" mass="7191">MMLGPPMGPMVGLFGARYAWPQLFLVTLVAHVAFGIALGVIAQALLKDEDRGGLLRFLQGHRIATVS</sequence>
<keyword evidence="1" id="KW-1133">Transmembrane helix</keyword>
<evidence type="ECO:0000256" key="1">
    <source>
        <dbReference type="SAM" id="Phobius"/>
    </source>
</evidence>